<proteinExistence type="predicted"/>
<evidence type="ECO:0000313" key="1">
    <source>
        <dbReference type="EMBL" id="CAG8644642.1"/>
    </source>
</evidence>
<evidence type="ECO:0000313" key="2">
    <source>
        <dbReference type="Proteomes" id="UP000789702"/>
    </source>
</evidence>
<dbReference type="EMBL" id="CAJVPU010015124">
    <property type="protein sequence ID" value="CAG8644642.1"/>
    <property type="molecule type" value="Genomic_DNA"/>
</dbReference>
<gene>
    <name evidence="1" type="ORF">DHETER_LOCUS9003</name>
</gene>
<dbReference type="Proteomes" id="UP000789702">
    <property type="component" value="Unassembled WGS sequence"/>
</dbReference>
<name>A0ACA9NBA0_9GLOM</name>
<accession>A0ACA9NBA0</accession>
<keyword evidence="2" id="KW-1185">Reference proteome</keyword>
<organism evidence="1 2">
    <name type="scientific">Dentiscutata heterogama</name>
    <dbReference type="NCBI Taxonomy" id="1316150"/>
    <lineage>
        <taxon>Eukaryota</taxon>
        <taxon>Fungi</taxon>
        <taxon>Fungi incertae sedis</taxon>
        <taxon>Mucoromycota</taxon>
        <taxon>Glomeromycotina</taxon>
        <taxon>Glomeromycetes</taxon>
        <taxon>Diversisporales</taxon>
        <taxon>Gigasporaceae</taxon>
        <taxon>Dentiscutata</taxon>
    </lineage>
</organism>
<sequence>SVALSSQESALLSQESASSASSRESTLEPQLSSFSNNFCVPFKDFTHPNLPLHSNALIKNLTLDGVKRLKRKTTIINNYYTITADSVTFN</sequence>
<feature type="non-terminal residue" evidence="1">
    <location>
        <position position="1"/>
    </location>
</feature>
<protein>
    <submittedName>
        <fullName evidence="1">5473_t:CDS:1</fullName>
    </submittedName>
</protein>
<comment type="caution">
    <text evidence="1">The sequence shown here is derived from an EMBL/GenBank/DDBJ whole genome shotgun (WGS) entry which is preliminary data.</text>
</comment>
<reference evidence="1" key="1">
    <citation type="submission" date="2021-06" db="EMBL/GenBank/DDBJ databases">
        <authorList>
            <person name="Kallberg Y."/>
            <person name="Tangrot J."/>
            <person name="Rosling A."/>
        </authorList>
    </citation>
    <scope>NUCLEOTIDE SEQUENCE</scope>
    <source>
        <strain evidence="1">IL203A</strain>
    </source>
</reference>